<keyword evidence="5" id="KW-0862">Zinc</keyword>
<evidence type="ECO:0000256" key="3">
    <source>
        <dbReference type="ARBA" id="ARBA00022737"/>
    </source>
</evidence>
<dbReference type="Pfam" id="PF00096">
    <property type="entry name" value="zf-C2H2"/>
    <property type="match status" value="3"/>
</dbReference>
<reference evidence="9" key="1">
    <citation type="submission" date="2016-06" db="UniProtKB">
        <authorList>
            <consortium name="WormBaseParasite"/>
        </authorList>
    </citation>
    <scope>IDENTIFICATION</scope>
</reference>
<evidence type="ECO:0000256" key="7">
    <source>
        <dbReference type="PROSITE-ProRule" id="PRU00042"/>
    </source>
</evidence>
<dbReference type="InterPro" id="IPR013087">
    <property type="entry name" value="Znf_C2H2_type"/>
</dbReference>
<dbReference type="GO" id="GO:0008270">
    <property type="term" value="F:zinc ion binding"/>
    <property type="evidence" value="ECO:0007669"/>
    <property type="project" value="UniProtKB-KW"/>
</dbReference>
<evidence type="ECO:0000256" key="6">
    <source>
        <dbReference type="ARBA" id="ARBA00023242"/>
    </source>
</evidence>
<keyword evidence="3" id="KW-0677">Repeat</keyword>
<dbReference type="FunFam" id="3.30.160.60:FF:000690">
    <property type="entry name" value="Zinc finger protein 354C"/>
    <property type="match status" value="1"/>
</dbReference>
<comment type="subcellular location">
    <subcellularLocation>
        <location evidence="1">Nucleus</location>
    </subcellularLocation>
</comment>
<sequence>LYNMAEDAMHSLPVISCVLCSKSFSGCVALADHLCAFHRVNQQDERNFSHGDSYMEKERQVDAMKTHSCDVCDRSFKKPSDLVRHKRVHTGEKPYSCGICERSFRVKSTLYQHLKIHEDIGNAREMCTVCGKYYCSLSSLRQHLYLAHAEERMFKCTEETCYERFKSVGESIKFCLKF</sequence>
<dbReference type="InterPro" id="IPR050331">
    <property type="entry name" value="Zinc_finger"/>
</dbReference>
<feature type="domain" description="C2H2-type" evidence="8">
    <location>
        <begin position="67"/>
        <end position="94"/>
    </location>
</feature>
<dbReference type="FunFam" id="3.30.160.60:FF:001818">
    <property type="entry name" value="GDNF-inducible zinc finger protein 1 isoform X1"/>
    <property type="match status" value="1"/>
</dbReference>
<dbReference type="Gene3D" id="3.30.160.60">
    <property type="entry name" value="Classic Zinc Finger"/>
    <property type="match status" value="3"/>
</dbReference>
<evidence type="ECO:0000313" key="9">
    <source>
        <dbReference type="WBParaSite" id="GPUH_0000575801-mRNA-1"/>
    </source>
</evidence>
<evidence type="ECO:0000256" key="2">
    <source>
        <dbReference type="ARBA" id="ARBA00022723"/>
    </source>
</evidence>
<dbReference type="GO" id="GO:0010468">
    <property type="term" value="P:regulation of gene expression"/>
    <property type="evidence" value="ECO:0007669"/>
    <property type="project" value="TreeGrafter"/>
</dbReference>
<evidence type="ECO:0000259" key="8">
    <source>
        <dbReference type="PROSITE" id="PS50157"/>
    </source>
</evidence>
<name>A0A183DAK9_9BILA</name>
<keyword evidence="6" id="KW-0539">Nucleus</keyword>
<evidence type="ECO:0000256" key="5">
    <source>
        <dbReference type="ARBA" id="ARBA00022833"/>
    </source>
</evidence>
<dbReference type="InterPro" id="IPR036236">
    <property type="entry name" value="Znf_C2H2_sf"/>
</dbReference>
<evidence type="ECO:0000256" key="1">
    <source>
        <dbReference type="ARBA" id="ARBA00004123"/>
    </source>
</evidence>
<dbReference type="WBParaSite" id="GPUH_0000575801-mRNA-1">
    <property type="protein sequence ID" value="GPUH_0000575801-mRNA-1"/>
    <property type="gene ID" value="GPUH_0000575801"/>
</dbReference>
<feature type="domain" description="C2H2-type" evidence="8">
    <location>
        <begin position="95"/>
        <end position="117"/>
    </location>
</feature>
<keyword evidence="4 7" id="KW-0863">Zinc-finger</keyword>
<evidence type="ECO:0000256" key="4">
    <source>
        <dbReference type="ARBA" id="ARBA00022771"/>
    </source>
</evidence>
<dbReference type="GO" id="GO:0005634">
    <property type="term" value="C:nucleus"/>
    <property type="evidence" value="ECO:0007669"/>
    <property type="project" value="UniProtKB-SubCell"/>
</dbReference>
<dbReference type="SUPFAM" id="SSF57667">
    <property type="entry name" value="beta-beta-alpha zinc fingers"/>
    <property type="match status" value="2"/>
</dbReference>
<dbReference type="PANTHER" id="PTHR16515">
    <property type="entry name" value="PR DOMAIN ZINC FINGER PROTEIN"/>
    <property type="match status" value="1"/>
</dbReference>
<organism evidence="9">
    <name type="scientific">Gongylonema pulchrum</name>
    <dbReference type="NCBI Taxonomy" id="637853"/>
    <lineage>
        <taxon>Eukaryota</taxon>
        <taxon>Metazoa</taxon>
        <taxon>Ecdysozoa</taxon>
        <taxon>Nematoda</taxon>
        <taxon>Chromadorea</taxon>
        <taxon>Rhabditida</taxon>
        <taxon>Spirurina</taxon>
        <taxon>Spiruromorpha</taxon>
        <taxon>Spiruroidea</taxon>
        <taxon>Gongylonematidae</taxon>
        <taxon>Gongylonema</taxon>
    </lineage>
</organism>
<dbReference type="PANTHER" id="PTHR16515:SF66">
    <property type="entry name" value="C2H2-TYPE DOMAIN-CONTAINING PROTEIN"/>
    <property type="match status" value="1"/>
</dbReference>
<protein>
    <submittedName>
        <fullName evidence="9">Protein krueppel</fullName>
    </submittedName>
</protein>
<feature type="domain" description="C2H2-type" evidence="8">
    <location>
        <begin position="125"/>
        <end position="153"/>
    </location>
</feature>
<dbReference type="PROSITE" id="PS50157">
    <property type="entry name" value="ZINC_FINGER_C2H2_2"/>
    <property type="match status" value="3"/>
</dbReference>
<accession>A0A183DAK9</accession>
<dbReference type="PROSITE" id="PS00028">
    <property type="entry name" value="ZINC_FINGER_C2H2_1"/>
    <property type="match status" value="4"/>
</dbReference>
<dbReference type="SMART" id="SM00355">
    <property type="entry name" value="ZnF_C2H2"/>
    <property type="match status" value="4"/>
</dbReference>
<keyword evidence="2" id="KW-0479">Metal-binding</keyword>
<proteinExistence type="predicted"/>
<dbReference type="AlphaFoldDB" id="A0A183DAK9"/>